<dbReference type="SUPFAM" id="SSF88659">
    <property type="entry name" value="Sigma3 and sigma4 domains of RNA polymerase sigma factors"/>
    <property type="match status" value="2"/>
</dbReference>
<accession>A0A804IRB9</accession>
<dbReference type="InterPro" id="IPR007624">
    <property type="entry name" value="RNA_pol_sigma70_r3"/>
</dbReference>
<protein>
    <submittedName>
        <fullName evidence="8">(wild Malaysian banana) hypothetical protein</fullName>
    </submittedName>
</protein>
<dbReference type="AlphaFoldDB" id="A0A804IRB9"/>
<dbReference type="GO" id="GO:0071482">
    <property type="term" value="P:cellular response to light stimulus"/>
    <property type="evidence" value="ECO:0007669"/>
    <property type="project" value="EnsemblPlants"/>
</dbReference>
<dbReference type="InterPro" id="IPR000943">
    <property type="entry name" value="RNA_pol_sigma70"/>
</dbReference>
<dbReference type="Pfam" id="PF04545">
    <property type="entry name" value="Sigma70_r4"/>
    <property type="match status" value="1"/>
</dbReference>
<dbReference type="PANTHER" id="PTHR30603:SF47">
    <property type="entry name" value="RNA POLYMERASE SIGMA FACTOR SIGD, CHLOROPLASTIC"/>
    <property type="match status" value="1"/>
</dbReference>
<dbReference type="OrthoDB" id="206108at2759"/>
<dbReference type="InterPro" id="IPR007630">
    <property type="entry name" value="RNA_pol_sigma70_r4"/>
</dbReference>
<feature type="region of interest" description="Disordered" evidence="6">
    <location>
        <begin position="117"/>
        <end position="152"/>
    </location>
</feature>
<evidence type="ECO:0000256" key="5">
    <source>
        <dbReference type="ARBA" id="ARBA00023163"/>
    </source>
</evidence>
<comment type="similarity">
    <text evidence="1">Belongs to the sigma-70 factor family.</text>
</comment>
<dbReference type="GO" id="GO:0009507">
    <property type="term" value="C:chloroplast"/>
    <property type="evidence" value="ECO:0000318"/>
    <property type="project" value="GO_Central"/>
</dbReference>
<dbReference type="PRINTS" id="PR00046">
    <property type="entry name" value="SIGMA70FCT"/>
</dbReference>
<dbReference type="Gramene" id="Ma04_t18990.2">
    <property type="protein sequence ID" value="Ma04_p18990.2"/>
    <property type="gene ID" value="Ma04_g18990"/>
</dbReference>
<evidence type="ECO:0000256" key="4">
    <source>
        <dbReference type="ARBA" id="ARBA00023125"/>
    </source>
</evidence>
<dbReference type="Gene3D" id="1.10.601.10">
    <property type="entry name" value="RNA Polymerase Primary Sigma Factor"/>
    <property type="match status" value="1"/>
</dbReference>
<dbReference type="InterPro" id="IPR050239">
    <property type="entry name" value="Sigma-70_RNA_pol_init_factors"/>
</dbReference>
<feature type="compositionally biased region" description="Basic and acidic residues" evidence="6">
    <location>
        <begin position="117"/>
        <end position="129"/>
    </location>
</feature>
<dbReference type="EnsemblPlants" id="Ma04_t18990.2">
    <property type="protein sequence ID" value="Ma04_p18990.2"/>
    <property type="gene ID" value="Ma04_g18990"/>
</dbReference>
<dbReference type="GO" id="GO:0006355">
    <property type="term" value="P:regulation of DNA-templated transcription"/>
    <property type="evidence" value="ECO:0000318"/>
    <property type="project" value="GO_Central"/>
</dbReference>
<sequence>MIMCACSVNTSSGAPTTLSLPTHRVMLSKASSSSAQASQPTTVISSPPSNYCSSHGSRVISRTPTTITAMKDAVDLSRAAAQVAKEAVSSATAFEEITPVQSGRELLLLLRRKEEDSDERRCGDNAMTERRRRRRRKRSKAAGLSGVDDDSEEDGIASRFLLGKTCSSRSERSKYLTSRQEAEFSRYLKEEAMMDAEAQLLRGCSSLDSENVAQYGRMKRRSEKAFLRARESRERITLSYKRLVVSIAATYQGKGLTIQDLIQKISQVIDHTALFQEGCIGLLRGAQRFDHMKGYKLSTYVYWWIKQGIVRAIANKSRLIRLPGNLCEAMNKVAEANSSLRRRLGRSPTYKEVADLIDMDVSNVRLVSERSRPPISIDQVGKEGLRLMDIIPAQDDRRPETVVDRQLLLQNLEKALKTLSDREEYIVRLHYGLNGETVRSCDEIGRLMNLSRERVRQIHCGALKRLREDKSFVEYLHHNVA</sequence>
<evidence type="ECO:0000259" key="7">
    <source>
        <dbReference type="PROSITE" id="PS00716"/>
    </source>
</evidence>
<feature type="domain" description="RNA polymerase sigma-70" evidence="7">
    <location>
        <begin position="440"/>
        <end position="466"/>
    </location>
</feature>
<feature type="compositionally biased region" description="Low complexity" evidence="6">
    <location>
        <begin position="30"/>
        <end position="39"/>
    </location>
</feature>
<evidence type="ECO:0000256" key="1">
    <source>
        <dbReference type="ARBA" id="ARBA00007788"/>
    </source>
</evidence>
<keyword evidence="4" id="KW-0238">DNA-binding</keyword>
<dbReference type="NCBIfam" id="TIGR02937">
    <property type="entry name" value="sigma70-ECF"/>
    <property type="match status" value="1"/>
</dbReference>
<reference evidence="8" key="1">
    <citation type="submission" date="2021-03" db="EMBL/GenBank/DDBJ databases">
        <authorList>
            <consortium name="Genoscope - CEA"/>
            <person name="William W."/>
        </authorList>
    </citation>
    <scope>NUCLEOTIDE SEQUENCE</scope>
    <source>
        <strain evidence="8">Doubled-haploid Pahang</strain>
    </source>
</reference>
<gene>
    <name evidence="8" type="ORF">GSMUA_125030.1</name>
</gene>
<keyword evidence="2" id="KW-0805">Transcription regulation</keyword>
<dbReference type="OMA" id="RRCYSEC"/>
<dbReference type="InterPro" id="IPR014284">
    <property type="entry name" value="RNA_pol_sigma-70_dom"/>
</dbReference>
<proteinExistence type="inferred from homology"/>
<dbReference type="InterPro" id="IPR036388">
    <property type="entry name" value="WH-like_DNA-bd_sf"/>
</dbReference>
<dbReference type="PANTHER" id="PTHR30603">
    <property type="entry name" value="RNA POLYMERASE SIGMA FACTOR RPO"/>
    <property type="match status" value="1"/>
</dbReference>
<feature type="region of interest" description="Disordered" evidence="6">
    <location>
        <begin position="30"/>
        <end position="57"/>
    </location>
</feature>
<evidence type="ECO:0000313" key="8">
    <source>
        <dbReference type="EMBL" id="CAG1842708.1"/>
    </source>
</evidence>
<dbReference type="GO" id="GO:0000976">
    <property type="term" value="F:transcription cis-regulatory region binding"/>
    <property type="evidence" value="ECO:0000318"/>
    <property type="project" value="GO_Central"/>
</dbReference>
<dbReference type="GO" id="GO:0016987">
    <property type="term" value="F:sigma factor activity"/>
    <property type="evidence" value="ECO:0000318"/>
    <property type="project" value="GO_Central"/>
</dbReference>
<evidence type="ECO:0000256" key="6">
    <source>
        <dbReference type="SAM" id="MobiDB-lite"/>
    </source>
</evidence>
<dbReference type="InterPro" id="IPR013324">
    <property type="entry name" value="RNA_pol_sigma_r3/r4-like"/>
</dbReference>
<name>A0A804IRB9_MUSAM</name>
<dbReference type="Gene3D" id="1.10.10.10">
    <property type="entry name" value="Winged helix-like DNA-binding domain superfamily/Winged helix DNA-binding domain"/>
    <property type="match status" value="2"/>
</dbReference>
<keyword evidence="10" id="KW-1185">Reference proteome</keyword>
<dbReference type="GO" id="GO:0003899">
    <property type="term" value="F:DNA-directed RNA polymerase activity"/>
    <property type="evidence" value="ECO:0000318"/>
    <property type="project" value="GO_Central"/>
</dbReference>
<dbReference type="Proteomes" id="UP000012960">
    <property type="component" value="Unplaced"/>
</dbReference>
<dbReference type="PROSITE" id="PS00716">
    <property type="entry name" value="SIGMA70_2"/>
    <property type="match status" value="1"/>
</dbReference>
<dbReference type="Pfam" id="PF04539">
    <property type="entry name" value="Sigma70_r3"/>
    <property type="match status" value="1"/>
</dbReference>
<organism evidence="9 10">
    <name type="scientific">Musa acuminata subsp. malaccensis</name>
    <name type="common">Wild banana</name>
    <name type="synonym">Musa malaccensis</name>
    <dbReference type="NCBI Taxonomy" id="214687"/>
    <lineage>
        <taxon>Eukaryota</taxon>
        <taxon>Viridiplantae</taxon>
        <taxon>Streptophyta</taxon>
        <taxon>Embryophyta</taxon>
        <taxon>Tracheophyta</taxon>
        <taxon>Spermatophyta</taxon>
        <taxon>Magnoliopsida</taxon>
        <taxon>Liliopsida</taxon>
        <taxon>Zingiberales</taxon>
        <taxon>Musaceae</taxon>
        <taxon>Musa</taxon>
    </lineage>
</organism>
<keyword evidence="5" id="KW-0804">Transcription</keyword>
<evidence type="ECO:0000256" key="2">
    <source>
        <dbReference type="ARBA" id="ARBA00023015"/>
    </source>
</evidence>
<dbReference type="GO" id="GO:0006352">
    <property type="term" value="P:DNA-templated transcription initiation"/>
    <property type="evidence" value="ECO:0007669"/>
    <property type="project" value="InterPro"/>
</dbReference>
<feature type="compositionally biased region" description="Basic residues" evidence="6">
    <location>
        <begin position="130"/>
        <end position="140"/>
    </location>
</feature>
<dbReference type="CDD" id="cd06171">
    <property type="entry name" value="Sigma70_r4"/>
    <property type="match status" value="1"/>
</dbReference>
<dbReference type="Pfam" id="PF04542">
    <property type="entry name" value="Sigma70_r2"/>
    <property type="match status" value="1"/>
</dbReference>
<dbReference type="InterPro" id="IPR013325">
    <property type="entry name" value="RNA_pol_sigma_r2"/>
</dbReference>
<feature type="compositionally biased region" description="Polar residues" evidence="6">
    <location>
        <begin position="40"/>
        <end position="57"/>
    </location>
</feature>
<dbReference type="EMBL" id="HG996469">
    <property type="protein sequence ID" value="CAG1842708.1"/>
    <property type="molecule type" value="Genomic_DNA"/>
</dbReference>
<evidence type="ECO:0000256" key="3">
    <source>
        <dbReference type="ARBA" id="ARBA00023082"/>
    </source>
</evidence>
<reference evidence="9" key="2">
    <citation type="submission" date="2021-05" db="UniProtKB">
        <authorList>
            <consortium name="EnsemblPlants"/>
        </authorList>
    </citation>
    <scope>IDENTIFICATION</scope>
    <source>
        <strain evidence="9">subsp. malaccensis</strain>
    </source>
</reference>
<evidence type="ECO:0000313" key="9">
    <source>
        <dbReference type="EnsemblPlants" id="Ma04_p18990.2"/>
    </source>
</evidence>
<evidence type="ECO:0000313" key="10">
    <source>
        <dbReference type="Proteomes" id="UP000012960"/>
    </source>
</evidence>
<keyword evidence="3" id="KW-0731">Sigma factor</keyword>
<dbReference type="SUPFAM" id="SSF88946">
    <property type="entry name" value="Sigma2 domain of RNA polymerase sigma factors"/>
    <property type="match status" value="1"/>
</dbReference>
<dbReference type="InterPro" id="IPR007627">
    <property type="entry name" value="RNA_pol_sigma70_r2"/>
</dbReference>
<dbReference type="GO" id="GO:1903865">
    <property type="term" value="C:sigma factor antagonist complex"/>
    <property type="evidence" value="ECO:0000318"/>
    <property type="project" value="GO_Central"/>
</dbReference>